<sequence length="195" mass="20814">MSSESRPNGGLLEAGLEGLSHNFLTGTLEGLVKWARSHSVMPATFGLACCAIEMMAAGGPHYDLSRYGMETFRASPRQADLMIVAGRVSQKMAPVLRQIYDQMMEPKWVISMGVCASSGGMFNNYAIVQGVDQIVPVDVYAPGCPPSPETLMHAILTLHQQIRDGELTRRPGQGAGIVIEQVGAAGSTPVVLGRN</sequence>
<keyword evidence="10" id="KW-0472">Membrane</keyword>
<dbReference type="NCBIfam" id="TIGR01957">
    <property type="entry name" value="nuoB_fam"/>
    <property type="match status" value="1"/>
</dbReference>
<dbReference type="AlphaFoldDB" id="A0A6J7JTM8"/>
<dbReference type="NCBIfam" id="NF005012">
    <property type="entry name" value="PRK06411.1"/>
    <property type="match status" value="1"/>
</dbReference>
<evidence type="ECO:0000313" key="13">
    <source>
        <dbReference type="EMBL" id="CAB4946233.1"/>
    </source>
</evidence>
<evidence type="ECO:0000256" key="4">
    <source>
        <dbReference type="ARBA" id="ARBA00022719"/>
    </source>
</evidence>
<evidence type="ECO:0000256" key="7">
    <source>
        <dbReference type="ARBA" id="ARBA00023004"/>
    </source>
</evidence>
<dbReference type="GO" id="GO:0009060">
    <property type="term" value="P:aerobic respiration"/>
    <property type="evidence" value="ECO:0007669"/>
    <property type="project" value="TreeGrafter"/>
</dbReference>
<dbReference type="GO" id="GO:0048038">
    <property type="term" value="F:quinone binding"/>
    <property type="evidence" value="ECO:0007669"/>
    <property type="project" value="UniProtKB-KW"/>
</dbReference>
<keyword evidence="7" id="KW-0408">Iron</keyword>
<keyword evidence="5" id="KW-0479">Metal-binding</keyword>
<dbReference type="GO" id="GO:0046872">
    <property type="term" value="F:metal ion binding"/>
    <property type="evidence" value="ECO:0007669"/>
    <property type="project" value="UniProtKB-KW"/>
</dbReference>
<keyword evidence="4" id="KW-0874">Quinone</keyword>
<evidence type="ECO:0000256" key="5">
    <source>
        <dbReference type="ARBA" id="ARBA00022723"/>
    </source>
</evidence>
<accession>A0A6J7JTM8</accession>
<dbReference type="GO" id="GO:0045271">
    <property type="term" value="C:respiratory chain complex I"/>
    <property type="evidence" value="ECO:0007669"/>
    <property type="project" value="TreeGrafter"/>
</dbReference>
<dbReference type="SUPFAM" id="SSF56770">
    <property type="entry name" value="HydA/Nqo6-like"/>
    <property type="match status" value="1"/>
</dbReference>
<dbReference type="InterPro" id="IPR006138">
    <property type="entry name" value="NADH_UQ_OxRdtase_20Kd_su"/>
</dbReference>
<proteinExistence type="inferred from homology"/>
<evidence type="ECO:0000256" key="1">
    <source>
        <dbReference type="ARBA" id="ARBA00009173"/>
    </source>
</evidence>
<dbReference type="InterPro" id="IPR006137">
    <property type="entry name" value="NADH_UbQ_OxRdtase-like_20kDa"/>
</dbReference>
<dbReference type="Gene3D" id="3.40.50.12280">
    <property type="match status" value="1"/>
</dbReference>
<evidence type="ECO:0000313" key="12">
    <source>
        <dbReference type="EMBL" id="CAB4323996.1"/>
    </source>
</evidence>
<dbReference type="EMBL" id="CAFBNC010000092">
    <property type="protein sequence ID" value="CAB4946233.1"/>
    <property type="molecule type" value="Genomic_DNA"/>
</dbReference>
<name>A0A6J7JTM8_9ZZZZ</name>
<reference evidence="13" key="1">
    <citation type="submission" date="2020-05" db="EMBL/GenBank/DDBJ databases">
        <authorList>
            <person name="Chiriac C."/>
            <person name="Salcher M."/>
            <person name="Ghai R."/>
            <person name="Kavagutti S V."/>
        </authorList>
    </citation>
    <scope>NUCLEOTIDE SEQUENCE</scope>
</reference>
<evidence type="ECO:0000256" key="2">
    <source>
        <dbReference type="ARBA" id="ARBA00022475"/>
    </source>
</evidence>
<keyword evidence="2" id="KW-1003">Cell membrane</keyword>
<keyword evidence="6" id="KW-1278">Translocase</keyword>
<dbReference type="Pfam" id="PF01058">
    <property type="entry name" value="Oxidored_q6"/>
    <property type="match status" value="1"/>
</dbReference>
<comment type="similarity">
    <text evidence="1">Belongs to the complex I 20 kDa subunit family.</text>
</comment>
<organism evidence="13">
    <name type="scientific">freshwater metagenome</name>
    <dbReference type="NCBI Taxonomy" id="449393"/>
    <lineage>
        <taxon>unclassified sequences</taxon>
        <taxon>metagenomes</taxon>
        <taxon>ecological metagenomes</taxon>
    </lineage>
</organism>
<keyword evidence="8" id="KW-0411">Iron-sulfur</keyword>
<evidence type="ECO:0000256" key="3">
    <source>
        <dbReference type="ARBA" id="ARBA00022485"/>
    </source>
</evidence>
<dbReference type="GO" id="GO:0015990">
    <property type="term" value="P:electron transport coupled proton transport"/>
    <property type="evidence" value="ECO:0007669"/>
    <property type="project" value="TreeGrafter"/>
</dbReference>
<evidence type="ECO:0000256" key="6">
    <source>
        <dbReference type="ARBA" id="ARBA00022967"/>
    </source>
</evidence>
<keyword evidence="3" id="KW-0004">4Fe-4S</keyword>
<evidence type="ECO:0000256" key="9">
    <source>
        <dbReference type="ARBA" id="ARBA00023027"/>
    </source>
</evidence>
<evidence type="ECO:0000259" key="11">
    <source>
        <dbReference type="Pfam" id="PF01058"/>
    </source>
</evidence>
<dbReference type="GO" id="GO:0051539">
    <property type="term" value="F:4 iron, 4 sulfur cluster binding"/>
    <property type="evidence" value="ECO:0007669"/>
    <property type="project" value="UniProtKB-KW"/>
</dbReference>
<dbReference type="EMBL" id="CAEMXZ010000092">
    <property type="protein sequence ID" value="CAB4323996.1"/>
    <property type="molecule type" value="Genomic_DNA"/>
</dbReference>
<dbReference type="HAMAP" id="MF_01356">
    <property type="entry name" value="NDH1_NuoB"/>
    <property type="match status" value="1"/>
</dbReference>
<keyword evidence="9" id="KW-0520">NAD</keyword>
<protein>
    <submittedName>
        <fullName evidence="13">Unannotated protein</fullName>
    </submittedName>
</protein>
<gene>
    <name evidence="12" type="ORF">UFOPK1392_01759</name>
    <name evidence="13" type="ORF">UFOPK3733_01599</name>
</gene>
<dbReference type="PANTHER" id="PTHR11995:SF14">
    <property type="entry name" value="NADH DEHYDROGENASE [UBIQUINONE] IRON-SULFUR PROTEIN 7, MITOCHONDRIAL"/>
    <property type="match status" value="1"/>
</dbReference>
<feature type="domain" description="NADH:ubiquinone oxidoreductase-like 20kDa subunit" evidence="11">
    <location>
        <begin position="49"/>
        <end position="157"/>
    </location>
</feature>
<dbReference type="GO" id="GO:0008137">
    <property type="term" value="F:NADH dehydrogenase (ubiquinone) activity"/>
    <property type="evidence" value="ECO:0007669"/>
    <property type="project" value="InterPro"/>
</dbReference>
<dbReference type="FunFam" id="3.40.50.12280:FF:000004">
    <property type="entry name" value="NADH-quinone oxidoreductase subunit B"/>
    <property type="match status" value="1"/>
</dbReference>
<evidence type="ECO:0000256" key="10">
    <source>
        <dbReference type="ARBA" id="ARBA00023136"/>
    </source>
</evidence>
<evidence type="ECO:0000256" key="8">
    <source>
        <dbReference type="ARBA" id="ARBA00023014"/>
    </source>
</evidence>
<dbReference type="PANTHER" id="PTHR11995">
    <property type="entry name" value="NADH DEHYDROGENASE"/>
    <property type="match status" value="1"/>
</dbReference>